<name>A0AC34G3P7_9BILA</name>
<organism evidence="1 2">
    <name type="scientific">Panagrolaimus sp. ES5</name>
    <dbReference type="NCBI Taxonomy" id="591445"/>
    <lineage>
        <taxon>Eukaryota</taxon>
        <taxon>Metazoa</taxon>
        <taxon>Ecdysozoa</taxon>
        <taxon>Nematoda</taxon>
        <taxon>Chromadorea</taxon>
        <taxon>Rhabditida</taxon>
        <taxon>Tylenchina</taxon>
        <taxon>Panagrolaimomorpha</taxon>
        <taxon>Panagrolaimoidea</taxon>
        <taxon>Panagrolaimidae</taxon>
        <taxon>Panagrolaimus</taxon>
    </lineage>
</organism>
<proteinExistence type="predicted"/>
<evidence type="ECO:0000313" key="2">
    <source>
        <dbReference type="WBParaSite" id="ES5_v2.g24116.t1"/>
    </source>
</evidence>
<protein>
    <submittedName>
        <fullName evidence="2">Uncharacterized protein</fullName>
    </submittedName>
</protein>
<accession>A0AC34G3P7</accession>
<dbReference type="Proteomes" id="UP000887579">
    <property type="component" value="Unplaced"/>
</dbReference>
<dbReference type="WBParaSite" id="ES5_v2.g24116.t1">
    <property type="protein sequence ID" value="ES5_v2.g24116.t1"/>
    <property type="gene ID" value="ES5_v2.g24116"/>
</dbReference>
<evidence type="ECO:0000313" key="1">
    <source>
        <dbReference type="Proteomes" id="UP000887579"/>
    </source>
</evidence>
<reference evidence="2" key="1">
    <citation type="submission" date="2022-11" db="UniProtKB">
        <authorList>
            <consortium name="WormBaseParasite"/>
        </authorList>
    </citation>
    <scope>IDENTIFICATION</scope>
</reference>
<sequence>MATFFILSARVLDETESDETEEEETETESGINGSAVTESDETEEDENDEPPAKKTKVSENSDPSGDPLMNVTPDEPNIDPFEHDFDYHEQNSPMDDFSVYSPPDGELVNCEDFPSTNRKTSENENCDIRLKYPNQNILNDSRNGDTLETQEKEHVNDSVNGENTDNVRHDENSYVKNSCNSENEKEFLQFVGTQNVAETPNKEK</sequence>